<name>A0A5C3N2J3_9AGAM</name>
<dbReference type="PANTHER" id="PTHR16515:SF49">
    <property type="entry name" value="GASTRULA ZINC FINGER PROTEIN XLCGF49.1-LIKE-RELATED"/>
    <property type="match status" value="1"/>
</dbReference>
<evidence type="ECO:0000256" key="5">
    <source>
        <dbReference type="ARBA" id="ARBA00022833"/>
    </source>
</evidence>
<dbReference type="InterPro" id="IPR036236">
    <property type="entry name" value="Znf_C2H2_sf"/>
</dbReference>
<feature type="compositionally biased region" description="Polar residues" evidence="8">
    <location>
        <begin position="188"/>
        <end position="200"/>
    </location>
</feature>
<keyword evidence="2" id="KW-0479">Metal-binding</keyword>
<evidence type="ECO:0000256" key="2">
    <source>
        <dbReference type="ARBA" id="ARBA00022723"/>
    </source>
</evidence>
<evidence type="ECO:0000313" key="10">
    <source>
        <dbReference type="EMBL" id="TFK47981.1"/>
    </source>
</evidence>
<evidence type="ECO:0000313" key="11">
    <source>
        <dbReference type="Proteomes" id="UP000305948"/>
    </source>
</evidence>
<feature type="domain" description="C2H2-type" evidence="9">
    <location>
        <begin position="236"/>
        <end position="269"/>
    </location>
</feature>
<evidence type="ECO:0000256" key="8">
    <source>
        <dbReference type="SAM" id="MobiDB-lite"/>
    </source>
</evidence>
<dbReference type="PROSITE" id="PS00028">
    <property type="entry name" value="ZINC_FINGER_C2H2_1"/>
    <property type="match status" value="1"/>
</dbReference>
<dbReference type="Pfam" id="PF00096">
    <property type="entry name" value="zf-C2H2"/>
    <property type="match status" value="2"/>
</dbReference>
<dbReference type="FunFam" id="3.30.160.60:FF:000100">
    <property type="entry name" value="Zinc finger 45-like"/>
    <property type="match status" value="1"/>
</dbReference>
<dbReference type="EMBL" id="ML213521">
    <property type="protein sequence ID" value="TFK47981.1"/>
    <property type="molecule type" value="Genomic_DNA"/>
</dbReference>
<dbReference type="GO" id="GO:0005634">
    <property type="term" value="C:nucleus"/>
    <property type="evidence" value="ECO:0007669"/>
    <property type="project" value="UniProtKB-SubCell"/>
</dbReference>
<feature type="region of interest" description="Disordered" evidence="8">
    <location>
        <begin position="309"/>
        <end position="365"/>
    </location>
</feature>
<keyword evidence="5" id="KW-0862">Zinc</keyword>
<reference evidence="10 11" key="1">
    <citation type="journal article" date="2019" name="Nat. Ecol. Evol.">
        <title>Megaphylogeny resolves global patterns of mushroom evolution.</title>
        <authorList>
            <person name="Varga T."/>
            <person name="Krizsan K."/>
            <person name="Foldi C."/>
            <person name="Dima B."/>
            <person name="Sanchez-Garcia M."/>
            <person name="Sanchez-Ramirez S."/>
            <person name="Szollosi G.J."/>
            <person name="Szarkandi J.G."/>
            <person name="Papp V."/>
            <person name="Albert L."/>
            <person name="Andreopoulos W."/>
            <person name="Angelini C."/>
            <person name="Antonin V."/>
            <person name="Barry K.W."/>
            <person name="Bougher N.L."/>
            <person name="Buchanan P."/>
            <person name="Buyck B."/>
            <person name="Bense V."/>
            <person name="Catcheside P."/>
            <person name="Chovatia M."/>
            <person name="Cooper J."/>
            <person name="Damon W."/>
            <person name="Desjardin D."/>
            <person name="Finy P."/>
            <person name="Geml J."/>
            <person name="Haridas S."/>
            <person name="Hughes K."/>
            <person name="Justo A."/>
            <person name="Karasinski D."/>
            <person name="Kautmanova I."/>
            <person name="Kiss B."/>
            <person name="Kocsube S."/>
            <person name="Kotiranta H."/>
            <person name="LaButti K.M."/>
            <person name="Lechner B.E."/>
            <person name="Liimatainen K."/>
            <person name="Lipzen A."/>
            <person name="Lukacs Z."/>
            <person name="Mihaltcheva S."/>
            <person name="Morgado L.N."/>
            <person name="Niskanen T."/>
            <person name="Noordeloos M.E."/>
            <person name="Ohm R.A."/>
            <person name="Ortiz-Santana B."/>
            <person name="Ovrebo C."/>
            <person name="Racz N."/>
            <person name="Riley R."/>
            <person name="Savchenko A."/>
            <person name="Shiryaev A."/>
            <person name="Soop K."/>
            <person name="Spirin V."/>
            <person name="Szebenyi C."/>
            <person name="Tomsovsky M."/>
            <person name="Tulloss R.E."/>
            <person name="Uehling J."/>
            <person name="Grigoriev I.V."/>
            <person name="Vagvolgyi C."/>
            <person name="Papp T."/>
            <person name="Martin F.M."/>
            <person name="Miettinen O."/>
            <person name="Hibbett D.S."/>
            <person name="Nagy L.G."/>
        </authorList>
    </citation>
    <scope>NUCLEOTIDE SEQUENCE [LARGE SCALE GENOMIC DNA]</scope>
    <source>
        <strain evidence="10 11">OMC1185</strain>
    </source>
</reference>
<dbReference type="Gene3D" id="3.30.160.60">
    <property type="entry name" value="Classic Zinc Finger"/>
    <property type="match status" value="2"/>
</dbReference>
<comment type="subcellular location">
    <subcellularLocation>
        <location evidence="1">Nucleus</location>
    </subcellularLocation>
</comment>
<proteinExistence type="predicted"/>
<keyword evidence="4 7" id="KW-0863">Zinc-finger</keyword>
<dbReference type="InterPro" id="IPR013087">
    <property type="entry name" value="Znf_C2H2_type"/>
</dbReference>
<feature type="region of interest" description="Disordered" evidence="8">
    <location>
        <begin position="176"/>
        <end position="205"/>
    </location>
</feature>
<evidence type="ECO:0000256" key="3">
    <source>
        <dbReference type="ARBA" id="ARBA00022737"/>
    </source>
</evidence>
<keyword evidence="3" id="KW-0677">Repeat</keyword>
<dbReference type="PROSITE" id="PS50157">
    <property type="entry name" value="ZINC_FINGER_C2H2_2"/>
    <property type="match status" value="2"/>
</dbReference>
<dbReference type="InterPro" id="IPR050331">
    <property type="entry name" value="Zinc_finger"/>
</dbReference>
<dbReference type="STRING" id="5364.A0A5C3N2J3"/>
<dbReference type="OrthoDB" id="654211at2759"/>
<accession>A0A5C3N2J3</accession>
<evidence type="ECO:0000256" key="4">
    <source>
        <dbReference type="ARBA" id="ARBA00022771"/>
    </source>
</evidence>
<evidence type="ECO:0000256" key="7">
    <source>
        <dbReference type="PROSITE-ProRule" id="PRU00042"/>
    </source>
</evidence>
<evidence type="ECO:0000256" key="6">
    <source>
        <dbReference type="ARBA" id="ARBA00023242"/>
    </source>
</evidence>
<dbReference type="Proteomes" id="UP000305948">
    <property type="component" value="Unassembled WGS sequence"/>
</dbReference>
<sequence length="441" mass="47524">MSPTYLAPHAHHYSNNISRPSDEYTHQIANVCGFLNGSSYQADHGLYPSQEPVPSDLLSSPAYMANAGSSYAYSESTTNTWNDPRSVAVGFSDRIFAWNTQIQSNLLKGSVVVPPSSPEIPAFTGSMAIQPRSRNMSPSVPTIPAPFPRRPLPVSSALMPPSASSSLLDTRFTEGVLAQPDPPRPNSDVGQSAAAQSADNTRVKEKKHGCWMCHKSFDRPSTLRKHLLVHTGEKAHACNICGRRFGVLSNLNRHVRRCAQKPVNKGSSSGSLSDPHSPAADLPADSGSGATLPAQSAISVPMASQHSIYTSAERSTASPDAVALQSTSRKRESSRSPSQTDPSMALEQRPKRRRRAPSPSRWIPPSLSNFNLSHYPKSVPVPLPPATEGYFNGVWEERNSFDENTSSAPYHPNGWKGKLPGPGLVAKDVSNTSALGKVLVF</sequence>
<dbReference type="PANTHER" id="PTHR16515">
    <property type="entry name" value="PR DOMAIN ZINC FINGER PROTEIN"/>
    <property type="match status" value="1"/>
</dbReference>
<evidence type="ECO:0000259" key="9">
    <source>
        <dbReference type="PROSITE" id="PS50157"/>
    </source>
</evidence>
<dbReference type="SUPFAM" id="SSF57667">
    <property type="entry name" value="beta-beta-alpha zinc fingers"/>
    <property type="match status" value="1"/>
</dbReference>
<protein>
    <recommendedName>
        <fullName evidence="9">C2H2-type domain-containing protein</fullName>
    </recommendedName>
</protein>
<keyword evidence="11" id="KW-1185">Reference proteome</keyword>
<keyword evidence="6" id="KW-0539">Nucleus</keyword>
<gene>
    <name evidence="10" type="ORF">OE88DRAFT_585477</name>
</gene>
<evidence type="ECO:0000256" key="1">
    <source>
        <dbReference type="ARBA" id="ARBA00004123"/>
    </source>
</evidence>
<feature type="compositionally biased region" description="Polar residues" evidence="8">
    <location>
        <begin position="309"/>
        <end position="318"/>
    </location>
</feature>
<dbReference type="AlphaFoldDB" id="A0A5C3N2J3"/>
<dbReference type="GO" id="GO:0008270">
    <property type="term" value="F:zinc ion binding"/>
    <property type="evidence" value="ECO:0007669"/>
    <property type="project" value="UniProtKB-KW"/>
</dbReference>
<feature type="region of interest" description="Disordered" evidence="8">
    <location>
        <begin position="261"/>
        <end position="292"/>
    </location>
</feature>
<organism evidence="10 11">
    <name type="scientific">Heliocybe sulcata</name>
    <dbReference type="NCBI Taxonomy" id="5364"/>
    <lineage>
        <taxon>Eukaryota</taxon>
        <taxon>Fungi</taxon>
        <taxon>Dikarya</taxon>
        <taxon>Basidiomycota</taxon>
        <taxon>Agaricomycotina</taxon>
        <taxon>Agaricomycetes</taxon>
        <taxon>Gloeophyllales</taxon>
        <taxon>Gloeophyllaceae</taxon>
        <taxon>Heliocybe</taxon>
    </lineage>
</organism>
<feature type="domain" description="C2H2-type" evidence="9">
    <location>
        <begin position="208"/>
        <end position="235"/>
    </location>
</feature>
<dbReference type="GO" id="GO:0010468">
    <property type="term" value="P:regulation of gene expression"/>
    <property type="evidence" value="ECO:0007669"/>
    <property type="project" value="TreeGrafter"/>
</dbReference>
<dbReference type="SMART" id="SM00355">
    <property type="entry name" value="ZnF_C2H2"/>
    <property type="match status" value="2"/>
</dbReference>